<sequence length="112" mass="12443">MFVVSRYFLWVTGRLTTSVTLRLDPGRRYLLTGGLTGKYGAEYGQVFISTVCVRRGSDQVLCGVRDDPADSPADNIRRLNIDEFLDNATRVTVKLRSDGGGHRAEGILYDIT</sequence>
<dbReference type="EMBL" id="BAAABY010000054">
    <property type="protein sequence ID" value="GAA0494391.1"/>
    <property type="molecule type" value="Genomic_DNA"/>
</dbReference>
<name>A0ABP3L8L6_9ACTN</name>
<evidence type="ECO:0000313" key="1">
    <source>
        <dbReference type="EMBL" id="GAA0494391.1"/>
    </source>
</evidence>
<dbReference type="Proteomes" id="UP001500909">
    <property type="component" value="Unassembled WGS sequence"/>
</dbReference>
<proteinExistence type="predicted"/>
<evidence type="ECO:0000313" key="2">
    <source>
        <dbReference type="Proteomes" id="UP001500909"/>
    </source>
</evidence>
<comment type="caution">
    <text evidence="1">The sequence shown here is derived from an EMBL/GenBank/DDBJ whole genome shotgun (WGS) entry which is preliminary data.</text>
</comment>
<dbReference type="RefSeq" id="WP_346099470.1">
    <property type="nucleotide sequence ID" value="NZ_BAAABY010000054.1"/>
</dbReference>
<reference evidence="2" key="1">
    <citation type="journal article" date="2019" name="Int. J. Syst. Evol. Microbiol.">
        <title>The Global Catalogue of Microorganisms (GCM) 10K type strain sequencing project: providing services to taxonomists for standard genome sequencing and annotation.</title>
        <authorList>
            <consortium name="The Broad Institute Genomics Platform"/>
            <consortium name="The Broad Institute Genome Sequencing Center for Infectious Disease"/>
            <person name="Wu L."/>
            <person name="Ma J."/>
        </authorList>
    </citation>
    <scope>NUCLEOTIDE SEQUENCE [LARGE SCALE GENOMIC DNA]</scope>
    <source>
        <strain evidence="2">JCM 4805</strain>
    </source>
</reference>
<organism evidence="1 2">
    <name type="scientific">Streptomyces olivaceiscleroticus</name>
    <dbReference type="NCBI Taxonomy" id="68245"/>
    <lineage>
        <taxon>Bacteria</taxon>
        <taxon>Bacillati</taxon>
        <taxon>Actinomycetota</taxon>
        <taxon>Actinomycetes</taxon>
        <taxon>Kitasatosporales</taxon>
        <taxon>Streptomycetaceae</taxon>
        <taxon>Streptomyces</taxon>
    </lineage>
</organism>
<keyword evidence="2" id="KW-1185">Reference proteome</keyword>
<protein>
    <submittedName>
        <fullName evidence="1">Uncharacterized protein</fullName>
    </submittedName>
</protein>
<accession>A0ABP3L8L6</accession>
<gene>
    <name evidence="1" type="ORF">GCM10010361_69590</name>
</gene>